<evidence type="ECO:0000256" key="9">
    <source>
        <dbReference type="ARBA" id="ARBA00022617"/>
    </source>
</evidence>
<dbReference type="SUPFAM" id="SSF81343">
    <property type="entry name" value="Fumarate reductase respiratory complex transmembrane subunits"/>
    <property type="match status" value="1"/>
</dbReference>
<evidence type="ECO:0000256" key="10">
    <source>
        <dbReference type="ARBA" id="ARBA00022692"/>
    </source>
</evidence>
<evidence type="ECO:0000256" key="14">
    <source>
        <dbReference type="ARBA" id="ARBA00023004"/>
    </source>
</evidence>
<dbReference type="InterPro" id="IPR014312">
    <property type="entry name" value="Succ_DH_anchor"/>
</dbReference>
<feature type="transmembrane region" description="Helical" evidence="16">
    <location>
        <begin position="27"/>
        <end position="51"/>
    </location>
</feature>
<reference evidence="17 18" key="1">
    <citation type="submission" date="2019-03" db="EMBL/GenBank/DDBJ databases">
        <title>Draft genome of Brevundimonas sp. a heavy metal resistant soil bacteria.</title>
        <authorList>
            <person name="Soto J."/>
        </authorList>
    </citation>
    <scope>NUCLEOTIDE SEQUENCE [LARGE SCALE GENOMIC DNA]</scope>
    <source>
        <strain evidence="17 18">B-10</strain>
    </source>
</reference>
<keyword evidence="8" id="KW-0816">Tricarboxylic acid cycle</keyword>
<sequence>MSGAAKFKNNVKVSERHGAGEWLIERVLLVALLPLGLWAASTGFTLAGAGYDAVLAWFANPLNAGMLAITVVVFFGYVSLAWKVILEDYVPSAGTRGLLVTLLNVVFLVLAAASVFFIVRLALGSAPLPAGFGA</sequence>
<evidence type="ECO:0000256" key="16">
    <source>
        <dbReference type="SAM" id="Phobius"/>
    </source>
</evidence>
<comment type="pathway">
    <text evidence="4">Carbohydrate metabolism; tricarboxylic acid cycle.</text>
</comment>
<proteinExistence type="predicted"/>
<dbReference type="UniPathway" id="UPA00223"/>
<evidence type="ECO:0000256" key="3">
    <source>
        <dbReference type="ARBA" id="ARBA00004141"/>
    </source>
</evidence>
<dbReference type="RefSeq" id="WP_135194270.1">
    <property type="nucleotide sequence ID" value="NZ_SPVH01000006.1"/>
</dbReference>
<evidence type="ECO:0000256" key="12">
    <source>
        <dbReference type="ARBA" id="ARBA00022982"/>
    </source>
</evidence>
<evidence type="ECO:0000256" key="13">
    <source>
        <dbReference type="ARBA" id="ARBA00022989"/>
    </source>
</evidence>
<dbReference type="GO" id="GO:0046872">
    <property type="term" value="F:metal ion binding"/>
    <property type="evidence" value="ECO:0007669"/>
    <property type="project" value="UniProtKB-KW"/>
</dbReference>
<keyword evidence="12" id="KW-0249">Electron transport</keyword>
<evidence type="ECO:0000313" key="17">
    <source>
        <dbReference type="EMBL" id="TFW11776.1"/>
    </source>
</evidence>
<gene>
    <name evidence="17" type="primary">sdhD</name>
    <name evidence="17" type="ORF">EGY25_06805</name>
</gene>
<comment type="subcellular location">
    <subcellularLocation>
        <location evidence="3">Membrane</location>
        <topology evidence="3">Multi-pass membrane protein</topology>
    </subcellularLocation>
</comment>
<evidence type="ECO:0000256" key="11">
    <source>
        <dbReference type="ARBA" id="ARBA00022723"/>
    </source>
</evidence>
<dbReference type="Proteomes" id="UP000298216">
    <property type="component" value="Unassembled WGS sequence"/>
</dbReference>
<accession>A0A4Y9RVI5</accession>
<evidence type="ECO:0000256" key="2">
    <source>
        <dbReference type="ARBA" id="ARBA00004050"/>
    </source>
</evidence>
<feature type="transmembrane region" description="Helical" evidence="16">
    <location>
        <begin position="63"/>
        <end position="86"/>
    </location>
</feature>
<comment type="caution">
    <text evidence="17">The sequence shown here is derived from an EMBL/GenBank/DDBJ whole genome shotgun (WGS) entry which is preliminary data.</text>
</comment>
<dbReference type="InterPro" id="IPR034804">
    <property type="entry name" value="SQR/QFR_C/D"/>
</dbReference>
<evidence type="ECO:0000256" key="15">
    <source>
        <dbReference type="ARBA" id="ARBA00023136"/>
    </source>
</evidence>
<evidence type="ECO:0000256" key="8">
    <source>
        <dbReference type="ARBA" id="ARBA00022532"/>
    </source>
</evidence>
<keyword evidence="9" id="KW-0349">Heme</keyword>
<keyword evidence="14" id="KW-0408">Iron</keyword>
<dbReference type="OrthoDB" id="9809280at2"/>
<evidence type="ECO:0000256" key="7">
    <source>
        <dbReference type="ARBA" id="ARBA00022448"/>
    </source>
</evidence>
<keyword evidence="15 16" id="KW-0472">Membrane</keyword>
<keyword evidence="10 16" id="KW-0812">Transmembrane</keyword>
<evidence type="ECO:0000256" key="6">
    <source>
        <dbReference type="ARBA" id="ARBA00019425"/>
    </source>
</evidence>
<evidence type="ECO:0000256" key="4">
    <source>
        <dbReference type="ARBA" id="ARBA00005163"/>
    </source>
</evidence>
<organism evidence="17 18">
    <name type="scientific">Brevundimonas intermedia</name>
    <dbReference type="NCBI Taxonomy" id="74315"/>
    <lineage>
        <taxon>Bacteria</taxon>
        <taxon>Pseudomonadati</taxon>
        <taxon>Pseudomonadota</taxon>
        <taxon>Alphaproteobacteria</taxon>
        <taxon>Caulobacterales</taxon>
        <taxon>Caulobacteraceae</taxon>
        <taxon>Brevundimonas</taxon>
    </lineage>
</organism>
<dbReference type="GO" id="GO:0006099">
    <property type="term" value="P:tricarboxylic acid cycle"/>
    <property type="evidence" value="ECO:0007669"/>
    <property type="project" value="UniProtKB-UniPathway"/>
</dbReference>
<dbReference type="NCBIfam" id="TIGR02968">
    <property type="entry name" value="succ_dehyd_anc"/>
    <property type="match status" value="1"/>
</dbReference>
<evidence type="ECO:0000313" key="18">
    <source>
        <dbReference type="Proteomes" id="UP000298216"/>
    </source>
</evidence>
<name>A0A4Y9RVI5_9CAUL</name>
<dbReference type="EMBL" id="SPVH01000006">
    <property type="protein sequence ID" value="TFW11776.1"/>
    <property type="molecule type" value="Genomic_DNA"/>
</dbReference>
<dbReference type="Gene3D" id="1.20.1300.10">
    <property type="entry name" value="Fumarate reductase/succinate dehydrogenase, transmembrane subunit"/>
    <property type="match status" value="1"/>
</dbReference>
<protein>
    <recommendedName>
        <fullName evidence="6">Succinate dehydrogenase hydrophobic membrane anchor subunit</fullName>
    </recommendedName>
</protein>
<dbReference type="AlphaFoldDB" id="A0A4Y9RVI5"/>
<dbReference type="InterPro" id="IPR000701">
    <property type="entry name" value="SuccDH_FuR_B_TM-su"/>
</dbReference>
<keyword evidence="11" id="KW-0479">Metal-binding</keyword>
<feature type="transmembrane region" description="Helical" evidence="16">
    <location>
        <begin position="98"/>
        <end position="119"/>
    </location>
</feature>
<evidence type="ECO:0000256" key="5">
    <source>
        <dbReference type="ARBA" id="ARBA00011558"/>
    </source>
</evidence>
<dbReference type="Pfam" id="PF01127">
    <property type="entry name" value="Sdh_cyt"/>
    <property type="match status" value="1"/>
</dbReference>
<dbReference type="GO" id="GO:0016020">
    <property type="term" value="C:membrane"/>
    <property type="evidence" value="ECO:0007669"/>
    <property type="project" value="UniProtKB-SubCell"/>
</dbReference>
<evidence type="ECO:0000256" key="1">
    <source>
        <dbReference type="ARBA" id="ARBA00001971"/>
    </source>
</evidence>
<keyword evidence="13 16" id="KW-1133">Transmembrane helix</keyword>
<comment type="subunit">
    <text evidence="5">Part of an enzyme complex containing four subunits: a flavoprotein, an iron-sulfur protein, plus two membrane-anchoring proteins, SdhC and SdhD.</text>
</comment>
<dbReference type="GO" id="GO:0020037">
    <property type="term" value="F:heme binding"/>
    <property type="evidence" value="ECO:0007669"/>
    <property type="project" value="InterPro"/>
</dbReference>
<comment type="cofactor">
    <cofactor evidence="1">
        <name>heme</name>
        <dbReference type="ChEBI" id="CHEBI:30413"/>
    </cofactor>
</comment>
<keyword evidence="18" id="KW-1185">Reference proteome</keyword>
<keyword evidence="7" id="KW-0813">Transport</keyword>
<comment type="function">
    <text evidence="2">Membrane-anchoring subunit of succinate dehydrogenase (SDH).</text>
</comment>